<dbReference type="InterPro" id="IPR005170">
    <property type="entry name" value="Transptr-assoc_dom"/>
</dbReference>
<dbReference type="Pfam" id="PF03471">
    <property type="entry name" value="CorC_HlyC"/>
    <property type="match status" value="1"/>
</dbReference>
<evidence type="ECO:0000256" key="2">
    <source>
        <dbReference type="ARBA" id="ARBA00023122"/>
    </source>
</evidence>
<dbReference type="InterPro" id="IPR036318">
    <property type="entry name" value="FAD-bd_PCMH-like_sf"/>
</dbReference>
<reference evidence="4 5" key="1">
    <citation type="submission" date="2020-01" db="EMBL/GenBank/DDBJ databases">
        <title>Microvirga sp. nov., an arsenate reduction bacterium isolated from Tibet hotspring sediments.</title>
        <authorList>
            <person name="Yuan C.-G."/>
        </authorList>
    </citation>
    <scope>NUCLEOTIDE SEQUENCE [LARGE SCALE GENOMIC DNA]</scope>
    <source>
        <strain evidence="4 5">SYSU G3D203</strain>
    </source>
</reference>
<evidence type="ECO:0000313" key="4">
    <source>
        <dbReference type="EMBL" id="NBJ27353.1"/>
    </source>
</evidence>
<feature type="domain" description="Transporter-associated" evidence="3">
    <location>
        <begin position="74"/>
        <end position="153"/>
    </location>
</feature>
<keyword evidence="1" id="KW-0677">Repeat</keyword>
<dbReference type="SMART" id="SM01091">
    <property type="entry name" value="CorC_HlyC"/>
    <property type="match status" value="1"/>
</dbReference>
<gene>
    <name evidence="4" type="ORF">GR303_23880</name>
</gene>
<dbReference type="Gene3D" id="3.30.465.10">
    <property type="match status" value="1"/>
</dbReference>
<organism evidence="4 5">
    <name type="scientific">Microvirga arsenatis</name>
    <dbReference type="NCBI Taxonomy" id="2692265"/>
    <lineage>
        <taxon>Bacteria</taxon>
        <taxon>Pseudomonadati</taxon>
        <taxon>Pseudomonadota</taxon>
        <taxon>Alphaproteobacteria</taxon>
        <taxon>Hyphomicrobiales</taxon>
        <taxon>Methylobacteriaceae</taxon>
        <taxon>Microvirga</taxon>
    </lineage>
</organism>
<keyword evidence="5" id="KW-1185">Reference proteome</keyword>
<name>A0ABW9Z3R7_9HYPH</name>
<dbReference type="InterPro" id="IPR016169">
    <property type="entry name" value="FAD-bd_PCMH_sub2"/>
</dbReference>
<evidence type="ECO:0000256" key="1">
    <source>
        <dbReference type="ARBA" id="ARBA00022737"/>
    </source>
</evidence>
<proteinExistence type="predicted"/>
<protein>
    <recommendedName>
        <fullName evidence="3">Transporter-associated domain-containing protein</fullName>
    </recommendedName>
</protein>
<evidence type="ECO:0000259" key="3">
    <source>
        <dbReference type="SMART" id="SM01091"/>
    </source>
</evidence>
<sequence length="158" mass="16816">MLGSCRAAPREADASLTQAGLGGGAGPPDHLVLLPQPQANEYGHFDGIITPADILDAIAGAFRSDEGTAGPEAMQREDDSWLLAGWMPADEMADQLRIALPERRDYETVAGLVIGELQHLPGTGEAVETLGWRFEAVDLDGRRIDKILASRIETQAAA</sequence>
<dbReference type="Proteomes" id="UP000818323">
    <property type="component" value="Unassembled WGS sequence"/>
</dbReference>
<evidence type="ECO:0000313" key="5">
    <source>
        <dbReference type="Proteomes" id="UP000818323"/>
    </source>
</evidence>
<keyword evidence="2" id="KW-0129">CBS domain</keyword>
<accession>A0ABW9Z3R7</accession>
<dbReference type="PANTHER" id="PTHR22777">
    <property type="entry name" value="HEMOLYSIN-RELATED"/>
    <property type="match status" value="1"/>
</dbReference>
<dbReference type="SUPFAM" id="SSF56176">
    <property type="entry name" value="FAD-binding/transporter-associated domain-like"/>
    <property type="match status" value="1"/>
</dbReference>
<dbReference type="EMBL" id="JAAAXJ010000042">
    <property type="protein sequence ID" value="NBJ27353.1"/>
    <property type="molecule type" value="Genomic_DNA"/>
</dbReference>
<dbReference type="PANTHER" id="PTHR22777:SF17">
    <property type="entry name" value="UPF0053 PROTEIN SLL0260"/>
    <property type="match status" value="1"/>
</dbReference>
<comment type="caution">
    <text evidence="4">The sequence shown here is derived from an EMBL/GenBank/DDBJ whole genome shotgun (WGS) entry which is preliminary data.</text>
</comment>